<dbReference type="PANTHER" id="PTHR43227:SF11">
    <property type="entry name" value="BLL4140 PROTEIN"/>
    <property type="match status" value="1"/>
</dbReference>
<reference evidence="9" key="1">
    <citation type="submission" date="2020-10" db="EMBL/GenBank/DDBJ databases">
        <authorList>
            <person name="Gilroy R."/>
        </authorList>
    </citation>
    <scope>NUCLEOTIDE SEQUENCE</scope>
    <source>
        <strain evidence="9">13766</strain>
    </source>
</reference>
<dbReference type="PANTHER" id="PTHR43227">
    <property type="entry name" value="BLL4140 PROTEIN"/>
    <property type="match status" value="1"/>
</dbReference>
<feature type="transmembrane region" description="Helical" evidence="7">
    <location>
        <begin position="12"/>
        <end position="35"/>
    </location>
</feature>
<dbReference type="Gene3D" id="1.10.3720.10">
    <property type="entry name" value="MetI-like"/>
    <property type="match status" value="1"/>
</dbReference>
<feature type="transmembrane region" description="Helical" evidence="7">
    <location>
        <begin position="220"/>
        <end position="240"/>
    </location>
</feature>
<dbReference type="InterPro" id="IPR000515">
    <property type="entry name" value="MetI-like"/>
</dbReference>
<dbReference type="SUPFAM" id="SSF161098">
    <property type="entry name" value="MetI-like"/>
    <property type="match status" value="1"/>
</dbReference>
<dbReference type="PROSITE" id="PS50928">
    <property type="entry name" value="ABC_TM1"/>
    <property type="match status" value="1"/>
</dbReference>
<dbReference type="GO" id="GO:0055085">
    <property type="term" value="P:transmembrane transport"/>
    <property type="evidence" value="ECO:0007669"/>
    <property type="project" value="InterPro"/>
</dbReference>
<evidence type="ECO:0000313" key="9">
    <source>
        <dbReference type="EMBL" id="HIS92155.1"/>
    </source>
</evidence>
<evidence type="ECO:0000256" key="4">
    <source>
        <dbReference type="ARBA" id="ARBA00022692"/>
    </source>
</evidence>
<evidence type="ECO:0000256" key="5">
    <source>
        <dbReference type="ARBA" id="ARBA00022989"/>
    </source>
</evidence>
<keyword evidence="4 7" id="KW-0812">Transmembrane</keyword>
<organism evidence="9 10">
    <name type="scientific">Candidatus Alectryocaccomicrobium excrementavium</name>
    <dbReference type="NCBI Taxonomy" id="2840668"/>
    <lineage>
        <taxon>Bacteria</taxon>
        <taxon>Bacillati</taxon>
        <taxon>Bacillota</taxon>
        <taxon>Clostridia</taxon>
        <taxon>Candidatus Alectryocaccomicrobium</taxon>
    </lineage>
</organism>
<feature type="transmembrane region" description="Helical" evidence="7">
    <location>
        <begin position="72"/>
        <end position="99"/>
    </location>
</feature>
<comment type="similarity">
    <text evidence="7">Belongs to the binding-protein-dependent transport system permease family.</text>
</comment>
<evidence type="ECO:0000256" key="2">
    <source>
        <dbReference type="ARBA" id="ARBA00022448"/>
    </source>
</evidence>
<feature type="domain" description="ABC transmembrane type-1" evidence="8">
    <location>
        <begin position="78"/>
        <end position="293"/>
    </location>
</feature>
<gene>
    <name evidence="9" type="ORF">IAA84_03975</name>
</gene>
<dbReference type="CDD" id="cd06261">
    <property type="entry name" value="TM_PBP2"/>
    <property type="match status" value="1"/>
</dbReference>
<dbReference type="Proteomes" id="UP000824140">
    <property type="component" value="Unassembled WGS sequence"/>
</dbReference>
<accession>A0A9D1K5L8</accession>
<evidence type="ECO:0000256" key="1">
    <source>
        <dbReference type="ARBA" id="ARBA00004651"/>
    </source>
</evidence>
<dbReference type="GO" id="GO:0005886">
    <property type="term" value="C:plasma membrane"/>
    <property type="evidence" value="ECO:0007669"/>
    <property type="project" value="UniProtKB-SubCell"/>
</dbReference>
<name>A0A9D1K5L8_9FIRM</name>
<dbReference type="InterPro" id="IPR050809">
    <property type="entry name" value="UgpAE/MalFG_permease"/>
</dbReference>
<protein>
    <submittedName>
        <fullName evidence="9">Sugar ABC transporter permease</fullName>
    </submittedName>
</protein>
<dbReference type="AlphaFoldDB" id="A0A9D1K5L8"/>
<sequence length="306" mass="34490">MPGIKRKAIWWQWLRCWQLWVMLLPAILYILLFVYKPMYGIQIAFKDYRMRMGFAGSEWVGLKHFTRLFQSYWFPIIIKNTLLISGLSLLIGFPAPIVLSLMVNEVPNAKAQRVFQTISYAPHFITTVVICGMINLFLSQSNGIVNKFIEALGGEAQNFMQSPSAFKWIYVLTGVWQGVGWSSIIYVASLSGIDLSQLEAAQIDGANRLQKILHINLPHIVPTIIILLILQCGSILSVGYEKVYLLQTMPNLQGSEIISTYVYKMGLEKSDFSFSTAVGLLNSVCNTAFLVITNAISRKLTDTSLF</sequence>
<evidence type="ECO:0000313" key="10">
    <source>
        <dbReference type="Proteomes" id="UP000824140"/>
    </source>
</evidence>
<proteinExistence type="inferred from homology"/>
<keyword evidence="5 7" id="KW-1133">Transmembrane helix</keyword>
<evidence type="ECO:0000256" key="6">
    <source>
        <dbReference type="ARBA" id="ARBA00023136"/>
    </source>
</evidence>
<dbReference type="Pfam" id="PF00528">
    <property type="entry name" value="BPD_transp_1"/>
    <property type="match status" value="1"/>
</dbReference>
<keyword evidence="6 7" id="KW-0472">Membrane</keyword>
<feature type="transmembrane region" description="Helical" evidence="7">
    <location>
        <begin position="272"/>
        <end position="296"/>
    </location>
</feature>
<evidence type="ECO:0000256" key="3">
    <source>
        <dbReference type="ARBA" id="ARBA00022475"/>
    </source>
</evidence>
<reference evidence="9" key="2">
    <citation type="journal article" date="2021" name="PeerJ">
        <title>Extensive microbial diversity within the chicken gut microbiome revealed by metagenomics and culture.</title>
        <authorList>
            <person name="Gilroy R."/>
            <person name="Ravi A."/>
            <person name="Getino M."/>
            <person name="Pursley I."/>
            <person name="Horton D.L."/>
            <person name="Alikhan N.F."/>
            <person name="Baker D."/>
            <person name="Gharbi K."/>
            <person name="Hall N."/>
            <person name="Watson M."/>
            <person name="Adriaenssens E.M."/>
            <person name="Foster-Nyarko E."/>
            <person name="Jarju S."/>
            <person name="Secka A."/>
            <person name="Antonio M."/>
            <person name="Oren A."/>
            <person name="Chaudhuri R.R."/>
            <person name="La Ragione R."/>
            <person name="Hildebrand F."/>
            <person name="Pallen M.J."/>
        </authorList>
    </citation>
    <scope>NUCLEOTIDE SEQUENCE</scope>
    <source>
        <strain evidence="9">13766</strain>
    </source>
</reference>
<evidence type="ECO:0000256" key="7">
    <source>
        <dbReference type="RuleBase" id="RU363032"/>
    </source>
</evidence>
<comment type="caution">
    <text evidence="9">The sequence shown here is derived from an EMBL/GenBank/DDBJ whole genome shotgun (WGS) entry which is preliminary data.</text>
</comment>
<feature type="transmembrane region" description="Helical" evidence="7">
    <location>
        <begin position="120"/>
        <end position="138"/>
    </location>
</feature>
<evidence type="ECO:0000259" key="8">
    <source>
        <dbReference type="PROSITE" id="PS50928"/>
    </source>
</evidence>
<dbReference type="InterPro" id="IPR035906">
    <property type="entry name" value="MetI-like_sf"/>
</dbReference>
<keyword evidence="3" id="KW-1003">Cell membrane</keyword>
<comment type="subcellular location">
    <subcellularLocation>
        <location evidence="1 7">Cell membrane</location>
        <topology evidence="1 7">Multi-pass membrane protein</topology>
    </subcellularLocation>
</comment>
<dbReference type="EMBL" id="DVJN01000080">
    <property type="protein sequence ID" value="HIS92155.1"/>
    <property type="molecule type" value="Genomic_DNA"/>
</dbReference>
<feature type="transmembrane region" description="Helical" evidence="7">
    <location>
        <begin position="168"/>
        <end position="188"/>
    </location>
</feature>
<keyword evidence="2 7" id="KW-0813">Transport</keyword>